<dbReference type="EMBL" id="LAZR01006952">
    <property type="protein sequence ID" value="KKM88492.1"/>
    <property type="molecule type" value="Genomic_DNA"/>
</dbReference>
<organism evidence="1">
    <name type="scientific">marine sediment metagenome</name>
    <dbReference type="NCBI Taxonomy" id="412755"/>
    <lineage>
        <taxon>unclassified sequences</taxon>
        <taxon>metagenomes</taxon>
        <taxon>ecological metagenomes</taxon>
    </lineage>
</organism>
<name>A0A0F9P4V2_9ZZZZ</name>
<sequence length="64" mass="7244">MTMLRCVDCDRSYGVEPCPECWEPVCEKCFDGTEGMCLACPKRARKRPVFHHEGHEIKLAGVTS</sequence>
<gene>
    <name evidence="1" type="ORF">LCGC14_1258130</name>
</gene>
<protein>
    <submittedName>
        <fullName evidence="1">Uncharacterized protein</fullName>
    </submittedName>
</protein>
<comment type="caution">
    <text evidence="1">The sequence shown here is derived from an EMBL/GenBank/DDBJ whole genome shotgun (WGS) entry which is preliminary data.</text>
</comment>
<proteinExistence type="predicted"/>
<dbReference type="AlphaFoldDB" id="A0A0F9P4V2"/>
<evidence type="ECO:0000313" key="1">
    <source>
        <dbReference type="EMBL" id="KKM88492.1"/>
    </source>
</evidence>
<accession>A0A0F9P4V2</accession>
<reference evidence="1" key="1">
    <citation type="journal article" date="2015" name="Nature">
        <title>Complex archaea that bridge the gap between prokaryotes and eukaryotes.</title>
        <authorList>
            <person name="Spang A."/>
            <person name="Saw J.H."/>
            <person name="Jorgensen S.L."/>
            <person name="Zaremba-Niedzwiedzka K."/>
            <person name="Martijn J."/>
            <person name="Lind A.E."/>
            <person name="van Eijk R."/>
            <person name="Schleper C."/>
            <person name="Guy L."/>
            <person name="Ettema T.J."/>
        </authorList>
    </citation>
    <scope>NUCLEOTIDE SEQUENCE</scope>
</reference>